<feature type="active site" description="Nucleophile" evidence="2">
    <location>
        <position position="78"/>
    </location>
</feature>
<dbReference type="EMBL" id="JAMQKB010000011">
    <property type="protein sequence ID" value="MDC3425198.1"/>
    <property type="molecule type" value="Genomic_DNA"/>
</dbReference>
<dbReference type="GO" id="GO:0052689">
    <property type="term" value="F:carboxylic ester hydrolase activity"/>
    <property type="evidence" value="ECO:0007669"/>
    <property type="project" value="InterPro"/>
</dbReference>
<reference evidence="5" key="1">
    <citation type="submission" date="2022-06" db="EMBL/GenBank/DDBJ databases">
        <title>Aquibacillus sp. a new bacterium isolated from soil saline samples.</title>
        <authorList>
            <person name="Galisteo C."/>
            <person name="De La Haba R."/>
            <person name="Sanchez-Porro C."/>
            <person name="Ventosa A."/>
        </authorList>
    </citation>
    <scope>NUCLEOTIDE SEQUENCE</scope>
    <source>
        <strain evidence="5">3ASR75-11</strain>
    </source>
</reference>
<dbReference type="Proteomes" id="UP001145050">
    <property type="component" value="Unassembled WGS sequence"/>
</dbReference>
<feature type="domain" description="Serine aminopeptidase S33" evidence="4">
    <location>
        <begin position="5"/>
        <end position="213"/>
    </location>
</feature>
<dbReference type="InterPro" id="IPR022742">
    <property type="entry name" value="Hydrolase_4"/>
</dbReference>
<protein>
    <submittedName>
        <fullName evidence="5">Alpha/beta fold hydrolase</fullName>
    </submittedName>
</protein>
<dbReference type="InterPro" id="IPR012354">
    <property type="entry name" value="Esterase_lipase"/>
</dbReference>
<gene>
    <name evidence="5" type="ORF">NC797_11855</name>
</gene>
<dbReference type="InterPro" id="IPR029058">
    <property type="entry name" value="AB_hydrolase_fold"/>
</dbReference>
<organism evidence="5 6">
    <name type="scientific">Terrihalobacillus insolitus</name>
    <dbReference type="NCBI Taxonomy" id="2950438"/>
    <lineage>
        <taxon>Bacteria</taxon>
        <taxon>Bacillati</taxon>
        <taxon>Bacillota</taxon>
        <taxon>Bacilli</taxon>
        <taxon>Bacillales</taxon>
        <taxon>Bacillaceae</taxon>
        <taxon>Terrihalobacillus</taxon>
    </lineage>
</organism>
<feature type="active site" description="Charge relay system" evidence="2">
    <location>
        <position position="179"/>
    </location>
</feature>
<feature type="binding site" evidence="3">
    <location>
        <position position="10"/>
    </location>
    <ligand>
        <name>substrate</name>
    </ligand>
</feature>
<comment type="caution">
    <text evidence="5">The sequence shown here is derived from an EMBL/GenBank/DDBJ whole genome shotgun (WGS) entry which is preliminary data.</text>
</comment>
<evidence type="ECO:0000256" key="1">
    <source>
        <dbReference type="ARBA" id="ARBA00022801"/>
    </source>
</evidence>
<evidence type="ECO:0000256" key="3">
    <source>
        <dbReference type="PIRSR" id="PIRSR017388-2"/>
    </source>
</evidence>
<keyword evidence="1 5" id="KW-0378">Hydrolase</keyword>
<name>A0A9X4AP50_9BACI</name>
<proteinExistence type="predicted"/>
<dbReference type="RefSeq" id="WP_272436997.1">
    <property type="nucleotide sequence ID" value="NZ_JAMQKB010000011.1"/>
</dbReference>
<dbReference type="PANTHER" id="PTHR43798:SF31">
    <property type="entry name" value="AB HYDROLASE SUPERFAMILY PROTEIN YCLE"/>
    <property type="match status" value="1"/>
</dbReference>
<sequence>MIGCLCLHGFTGGIYEIKPIIHYLKNNSNWKVVAPELPGHGTTLSLHDTTCDQWLEASENALVELYKECDKVYLIGFSMGGMIATYLAANYDIEKLVLLSASGKYISPKRMLMEIGEGLVNKVKGQVVDYTFVHRFLEKRKSGKVPFKATMEFRKCVKFTGQYLSNITCPVFIAHGMRDCIVPYKTACYLEKQIPADDKKVVFFDQARHLICHSREKDVLNQMVLEFLTKEKKGSKV</sequence>
<evidence type="ECO:0000313" key="6">
    <source>
        <dbReference type="Proteomes" id="UP001145050"/>
    </source>
</evidence>
<evidence type="ECO:0000313" key="5">
    <source>
        <dbReference type="EMBL" id="MDC3425198.1"/>
    </source>
</evidence>
<accession>A0A9X4AP50</accession>
<evidence type="ECO:0000259" key="4">
    <source>
        <dbReference type="Pfam" id="PF12146"/>
    </source>
</evidence>
<dbReference type="PIRSF" id="PIRSF017388">
    <property type="entry name" value="Esterase_lipase"/>
    <property type="match status" value="1"/>
</dbReference>
<dbReference type="AlphaFoldDB" id="A0A9X4AP50"/>
<dbReference type="SUPFAM" id="SSF53474">
    <property type="entry name" value="alpha/beta-Hydrolases"/>
    <property type="match status" value="1"/>
</dbReference>
<feature type="binding site" evidence="3">
    <location>
        <position position="79"/>
    </location>
    <ligand>
        <name>substrate</name>
    </ligand>
</feature>
<dbReference type="Gene3D" id="3.40.50.1820">
    <property type="entry name" value="alpha/beta hydrolase"/>
    <property type="match status" value="1"/>
</dbReference>
<dbReference type="Pfam" id="PF12146">
    <property type="entry name" value="Hydrolase_4"/>
    <property type="match status" value="1"/>
</dbReference>
<dbReference type="GO" id="GO:0016020">
    <property type="term" value="C:membrane"/>
    <property type="evidence" value="ECO:0007669"/>
    <property type="project" value="TreeGrafter"/>
</dbReference>
<keyword evidence="6" id="KW-1185">Reference proteome</keyword>
<dbReference type="PANTHER" id="PTHR43798">
    <property type="entry name" value="MONOACYLGLYCEROL LIPASE"/>
    <property type="match status" value="1"/>
</dbReference>
<dbReference type="InterPro" id="IPR050266">
    <property type="entry name" value="AB_hydrolase_sf"/>
</dbReference>
<feature type="active site" description="Charge relay system" evidence="2">
    <location>
        <position position="209"/>
    </location>
</feature>
<evidence type="ECO:0000256" key="2">
    <source>
        <dbReference type="PIRSR" id="PIRSR017388-1"/>
    </source>
</evidence>